<evidence type="ECO:0000256" key="1">
    <source>
        <dbReference type="SAM" id="MobiDB-lite"/>
    </source>
</evidence>
<evidence type="ECO:0000313" key="3">
    <source>
        <dbReference type="EMBL" id="OGI71172.1"/>
    </source>
</evidence>
<evidence type="ECO:0000313" key="4">
    <source>
        <dbReference type="Proteomes" id="UP000177112"/>
    </source>
</evidence>
<feature type="compositionally biased region" description="Low complexity" evidence="1">
    <location>
        <begin position="50"/>
        <end position="66"/>
    </location>
</feature>
<reference evidence="3 4" key="1">
    <citation type="journal article" date="2016" name="Nat. Commun.">
        <title>Thousands of microbial genomes shed light on interconnected biogeochemical processes in an aquifer system.</title>
        <authorList>
            <person name="Anantharaman K."/>
            <person name="Brown C.T."/>
            <person name="Hug L.A."/>
            <person name="Sharon I."/>
            <person name="Castelle C.J."/>
            <person name="Probst A.J."/>
            <person name="Thomas B.C."/>
            <person name="Singh A."/>
            <person name="Wilkins M.J."/>
            <person name="Karaoz U."/>
            <person name="Brodie E.L."/>
            <person name="Williams K.H."/>
            <person name="Hubbard S.S."/>
            <person name="Banfield J.F."/>
        </authorList>
    </citation>
    <scope>NUCLEOTIDE SEQUENCE [LARGE SCALE GENOMIC DNA]</scope>
</reference>
<accession>A0A1F6VNK5</accession>
<evidence type="ECO:0000256" key="2">
    <source>
        <dbReference type="SAM" id="Phobius"/>
    </source>
</evidence>
<keyword evidence="2" id="KW-1133">Transmembrane helix</keyword>
<dbReference type="Proteomes" id="UP000177112">
    <property type="component" value="Unassembled WGS sequence"/>
</dbReference>
<name>A0A1F6VNK5_9BACT</name>
<feature type="transmembrane region" description="Helical" evidence="2">
    <location>
        <begin position="6"/>
        <end position="25"/>
    </location>
</feature>
<organism evidence="3 4">
    <name type="scientific">Candidatus Nomurabacteria bacterium RIFCSPHIGHO2_02_FULL_35_13</name>
    <dbReference type="NCBI Taxonomy" id="1801748"/>
    <lineage>
        <taxon>Bacteria</taxon>
        <taxon>Candidatus Nomuraibacteriota</taxon>
    </lineage>
</organism>
<keyword evidence="2" id="KW-0812">Transmembrane</keyword>
<dbReference type="EMBL" id="MFTY01000016">
    <property type="protein sequence ID" value="OGI71172.1"/>
    <property type="molecule type" value="Genomic_DNA"/>
</dbReference>
<gene>
    <name evidence="3" type="ORF">A3B84_01410</name>
</gene>
<proteinExistence type="predicted"/>
<feature type="region of interest" description="Disordered" evidence="1">
    <location>
        <begin position="48"/>
        <end position="76"/>
    </location>
</feature>
<protein>
    <submittedName>
        <fullName evidence="3">Uncharacterized protein</fullName>
    </submittedName>
</protein>
<comment type="caution">
    <text evidence="3">The sequence shown here is derived from an EMBL/GenBank/DDBJ whole genome shotgun (WGS) entry which is preliminary data.</text>
</comment>
<sequence length="76" mass="8404">MNKKKIVIIVVILVIIIVVIGYLFLSSKTPFQSIENVNQGVLPSLGESTNPLKNKPNVNPVDVSNPFRSIKTNPFQ</sequence>
<keyword evidence="2" id="KW-0472">Membrane</keyword>
<dbReference type="AlphaFoldDB" id="A0A1F6VNK5"/>
<dbReference type="STRING" id="1801748.A3B84_01410"/>